<proteinExistence type="predicted"/>
<dbReference type="EMBL" id="LBZK01000023">
    <property type="protein sequence ID" value="KKR70329.1"/>
    <property type="molecule type" value="Genomic_DNA"/>
</dbReference>
<organism evidence="1 2">
    <name type="scientific">Candidatus Woesebacteria bacterium GW2011_GWA2_40_7b</name>
    <dbReference type="NCBI Taxonomy" id="1618563"/>
    <lineage>
        <taxon>Bacteria</taxon>
        <taxon>Candidatus Woeseibacteriota</taxon>
    </lineage>
</organism>
<dbReference type="AlphaFoldDB" id="A0A0G0SZZ1"/>
<dbReference type="Proteomes" id="UP000034562">
    <property type="component" value="Unassembled WGS sequence"/>
</dbReference>
<name>A0A0G0SZZ1_9BACT</name>
<comment type="caution">
    <text evidence="1">The sequence shown here is derived from an EMBL/GenBank/DDBJ whole genome shotgun (WGS) entry which is preliminary data.</text>
</comment>
<gene>
    <name evidence="1" type="ORF">UU12_C0023G0002</name>
</gene>
<protein>
    <submittedName>
        <fullName evidence="1">Uncharacterized protein</fullName>
    </submittedName>
</protein>
<sequence length="74" mass="8347">MGYGQVDFDVVEARGTTRKLLNAFRTASDPLVKKVLKGMVFDALDHEAELRVRSQAKHIVQILHEVKTPEISKN</sequence>
<evidence type="ECO:0000313" key="1">
    <source>
        <dbReference type="EMBL" id="KKR70329.1"/>
    </source>
</evidence>
<reference evidence="1 2" key="1">
    <citation type="journal article" date="2015" name="Nature">
        <title>rRNA introns, odd ribosomes, and small enigmatic genomes across a large radiation of phyla.</title>
        <authorList>
            <person name="Brown C.T."/>
            <person name="Hug L.A."/>
            <person name="Thomas B.C."/>
            <person name="Sharon I."/>
            <person name="Castelle C.J."/>
            <person name="Singh A."/>
            <person name="Wilkins M.J."/>
            <person name="Williams K.H."/>
            <person name="Banfield J.F."/>
        </authorList>
    </citation>
    <scope>NUCLEOTIDE SEQUENCE [LARGE SCALE GENOMIC DNA]</scope>
</reference>
<accession>A0A0G0SZZ1</accession>
<evidence type="ECO:0000313" key="2">
    <source>
        <dbReference type="Proteomes" id="UP000034562"/>
    </source>
</evidence>